<dbReference type="Proteomes" id="UP000053372">
    <property type="component" value="Unassembled WGS sequence"/>
</dbReference>
<evidence type="ECO:0000313" key="1">
    <source>
        <dbReference type="EMBL" id="KST64442.1"/>
    </source>
</evidence>
<proteinExistence type="predicted"/>
<dbReference type="AlphaFoldDB" id="A0A0V7ZIK9"/>
<accession>A0A0V7ZIK9</accession>
<keyword evidence="2" id="KW-1185">Reference proteome</keyword>
<dbReference type="OrthoDB" id="425530at2"/>
<gene>
    <name evidence="1" type="ORF">BC008_17575</name>
</gene>
<comment type="caution">
    <text evidence="1">The sequence shown here is derived from an EMBL/GenBank/DDBJ whole genome shotgun (WGS) entry which is preliminary data.</text>
</comment>
<protein>
    <submittedName>
        <fullName evidence="1">Uncharacterized protein</fullName>
    </submittedName>
</protein>
<evidence type="ECO:0000313" key="2">
    <source>
        <dbReference type="Proteomes" id="UP000053372"/>
    </source>
</evidence>
<dbReference type="RefSeq" id="WP_027844592.1">
    <property type="nucleotide sequence ID" value="NZ_LMTZ01000122.1"/>
</dbReference>
<sequence length="92" mass="10405">MALIKIQNVVINTSYVAAVRLGEENESGEKSVSVLMITPQSLLFPWESASQNLYHYEWIEFTSQAAIALQDYFSSCNNVIDLLPEYEESNIV</sequence>
<dbReference type="EMBL" id="LMTZ01000122">
    <property type="protein sequence ID" value="KST64442.1"/>
    <property type="molecule type" value="Genomic_DNA"/>
</dbReference>
<organism evidence="1 2">
    <name type="scientific">Mastigocoleus testarum BC008</name>
    <dbReference type="NCBI Taxonomy" id="371196"/>
    <lineage>
        <taxon>Bacteria</taxon>
        <taxon>Bacillati</taxon>
        <taxon>Cyanobacteriota</taxon>
        <taxon>Cyanophyceae</taxon>
        <taxon>Nostocales</taxon>
        <taxon>Hapalosiphonaceae</taxon>
        <taxon>Mastigocoleus</taxon>
    </lineage>
</organism>
<reference evidence="1 2" key="1">
    <citation type="journal article" date="2015" name="Genome Announc.">
        <title>Draft Genome of the Euendolithic (true boring) Cyanobacterium Mastigocoleus testarum strain BC008.</title>
        <authorList>
            <person name="Guida B.S."/>
            <person name="Garcia-Pichel F."/>
        </authorList>
    </citation>
    <scope>NUCLEOTIDE SEQUENCE [LARGE SCALE GENOMIC DNA]</scope>
    <source>
        <strain evidence="1 2">BC008</strain>
    </source>
</reference>
<name>A0A0V7ZIK9_9CYAN</name>